<reference evidence="3 4" key="1">
    <citation type="journal article" date="2016" name="Mol. Biol. Evol.">
        <title>Comparative Genomics of Early-Diverging Mushroom-Forming Fungi Provides Insights into the Origins of Lignocellulose Decay Capabilities.</title>
        <authorList>
            <person name="Nagy L.G."/>
            <person name="Riley R."/>
            <person name="Tritt A."/>
            <person name="Adam C."/>
            <person name="Daum C."/>
            <person name="Floudas D."/>
            <person name="Sun H."/>
            <person name="Yadav J.S."/>
            <person name="Pangilinan J."/>
            <person name="Larsson K.H."/>
            <person name="Matsuura K."/>
            <person name="Barry K."/>
            <person name="Labutti K."/>
            <person name="Kuo R."/>
            <person name="Ohm R.A."/>
            <person name="Bhattacharya S.S."/>
            <person name="Shirouzu T."/>
            <person name="Yoshinaga Y."/>
            <person name="Martin F.M."/>
            <person name="Grigoriev I.V."/>
            <person name="Hibbett D.S."/>
        </authorList>
    </citation>
    <scope>NUCLEOTIDE SEQUENCE [LARGE SCALE GENOMIC DNA]</scope>
    <source>
        <strain evidence="3 4">HHB9708</strain>
    </source>
</reference>
<dbReference type="Proteomes" id="UP000076722">
    <property type="component" value="Unassembled WGS sequence"/>
</dbReference>
<feature type="region of interest" description="Disordered" evidence="2">
    <location>
        <begin position="85"/>
        <end position="105"/>
    </location>
</feature>
<feature type="coiled-coil region" evidence="1">
    <location>
        <begin position="223"/>
        <end position="250"/>
    </location>
</feature>
<evidence type="ECO:0000256" key="1">
    <source>
        <dbReference type="SAM" id="Coils"/>
    </source>
</evidence>
<sequence length="321" mass="36145">MDHSTMKTSAHVFQYKLDLPDIGAFEAFDAQFIVSSIFAQNSPGSCDAGSGIPQSTELGFAESHVRQNPSRPSLDELCVLETHKNDSRAVLPHDQPGDEEERDHTVPDPFYLVDPSLFQDVFVDEDAPEGSTSDFNDEEGDDDFTLVELPSPARGWAQQSFESGEKMGLLKAFSQKPVLRKITGTPLEKIGNLRTAPSSSSLNVSFCQQAKTSHRSDFAPLENKRLKQERKRLAKESVRLRAEHKQLQLQQRRRVLHEKNTNTRSCEGNRSLKHDIKRLKLALENLCIARANKALEEYNNDLEKENMRLAALHDVADLLFC</sequence>
<feature type="coiled-coil region" evidence="1">
    <location>
        <begin position="288"/>
        <end position="315"/>
    </location>
</feature>
<protein>
    <submittedName>
        <fullName evidence="3">Uncharacterized protein</fullName>
    </submittedName>
</protein>
<evidence type="ECO:0000256" key="2">
    <source>
        <dbReference type="SAM" id="MobiDB-lite"/>
    </source>
</evidence>
<evidence type="ECO:0000313" key="3">
    <source>
        <dbReference type="EMBL" id="KZS96316.1"/>
    </source>
</evidence>
<organism evidence="3 4">
    <name type="scientific">Sistotremastrum niveocremeum HHB9708</name>
    <dbReference type="NCBI Taxonomy" id="1314777"/>
    <lineage>
        <taxon>Eukaryota</taxon>
        <taxon>Fungi</taxon>
        <taxon>Dikarya</taxon>
        <taxon>Basidiomycota</taxon>
        <taxon>Agaricomycotina</taxon>
        <taxon>Agaricomycetes</taxon>
        <taxon>Sistotremastrales</taxon>
        <taxon>Sistotremastraceae</taxon>
        <taxon>Sertulicium</taxon>
        <taxon>Sertulicium niveocremeum</taxon>
    </lineage>
</organism>
<accession>A0A164XUY7</accession>
<dbReference type="EMBL" id="KV419399">
    <property type="protein sequence ID" value="KZS96316.1"/>
    <property type="molecule type" value="Genomic_DNA"/>
</dbReference>
<keyword evidence="4" id="KW-1185">Reference proteome</keyword>
<keyword evidence="1" id="KW-0175">Coiled coil</keyword>
<proteinExistence type="predicted"/>
<evidence type="ECO:0000313" key="4">
    <source>
        <dbReference type="Proteomes" id="UP000076722"/>
    </source>
</evidence>
<gene>
    <name evidence="3" type="ORF">SISNIDRAFT_310312</name>
</gene>
<dbReference type="AlphaFoldDB" id="A0A164XUY7"/>
<name>A0A164XUY7_9AGAM</name>